<evidence type="ECO:0000256" key="5">
    <source>
        <dbReference type="ARBA" id="ARBA00011748"/>
    </source>
</evidence>
<dbReference type="CDD" id="cd09601">
    <property type="entry name" value="M1_APN-Q_like"/>
    <property type="match status" value="1"/>
</dbReference>
<dbReference type="AlphaFoldDB" id="A0A1B6ENK7"/>
<accession>A0A1B6ENK7</accession>
<dbReference type="Gene3D" id="2.60.40.1910">
    <property type="match status" value="1"/>
</dbReference>
<keyword evidence="10" id="KW-0812">Transmembrane</keyword>
<evidence type="ECO:0000256" key="2">
    <source>
        <dbReference type="ARBA" id="ARBA00004401"/>
    </source>
</evidence>
<feature type="binding site" evidence="23">
    <location>
        <position position="338"/>
    </location>
    <ligand>
        <name>Zn(2+)</name>
        <dbReference type="ChEBI" id="CHEBI:29105"/>
        <note>catalytic</note>
    </ligand>
</feature>
<dbReference type="GO" id="GO:0008270">
    <property type="term" value="F:zinc ion binding"/>
    <property type="evidence" value="ECO:0007669"/>
    <property type="project" value="UniProtKB-UniRule"/>
</dbReference>
<comment type="catalytic activity">
    <reaction evidence="1">
        <text>Release of N-terminal glutamate (and to a lesser extent aspartate) from a peptide.</text>
        <dbReference type="EC" id="3.4.11.7"/>
    </reaction>
</comment>
<dbReference type="InterPro" id="IPR014782">
    <property type="entry name" value="Peptidase_M1_dom"/>
</dbReference>
<dbReference type="GO" id="GO:0004230">
    <property type="term" value="F:glutamyl aminopeptidase activity"/>
    <property type="evidence" value="ECO:0007669"/>
    <property type="project" value="UniProtKB-EC"/>
</dbReference>
<name>A0A1B6ENK7_9HEMI</name>
<keyword evidence="16" id="KW-1133">Transmembrane helix</keyword>
<keyword evidence="13 23" id="KW-0862">Zinc</keyword>
<evidence type="ECO:0000256" key="26">
    <source>
        <dbReference type="SAM" id="SignalP"/>
    </source>
</evidence>
<feature type="binding site" evidence="23">
    <location>
        <position position="342"/>
    </location>
    <ligand>
        <name>Zn(2+)</name>
        <dbReference type="ChEBI" id="CHEBI:29105"/>
        <note>catalytic</note>
    </ligand>
</feature>
<keyword evidence="6 25" id="KW-0031">Aminopeptidase</keyword>
<dbReference type="PANTHER" id="PTHR11533:SF276">
    <property type="entry name" value="GLUTAMYL AMINOPEPTIDASE"/>
    <property type="match status" value="1"/>
</dbReference>
<feature type="chain" id="PRO_5008582251" description="Aminopeptidase" evidence="26">
    <location>
        <begin position="20"/>
        <end position="933"/>
    </location>
</feature>
<protein>
    <recommendedName>
        <fullName evidence="25">Aminopeptidase</fullName>
        <ecNumber evidence="25">3.4.11.-</ecNumber>
    </recommendedName>
</protein>
<evidence type="ECO:0000256" key="10">
    <source>
        <dbReference type="ARBA" id="ARBA00022692"/>
    </source>
</evidence>
<evidence type="ECO:0000259" key="27">
    <source>
        <dbReference type="Pfam" id="PF01433"/>
    </source>
</evidence>
<keyword evidence="21" id="KW-0449">Lipoprotein</keyword>
<evidence type="ECO:0000259" key="28">
    <source>
        <dbReference type="Pfam" id="PF11838"/>
    </source>
</evidence>
<dbReference type="GO" id="GO:0005886">
    <property type="term" value="C:plasma membrane"/>
    <property type="evidence" value="ECO:0007669"/>
    <property type="project" value="UniProtKB-SubCell"/>
</dbReference>
<feature type="signal peptide" evidence="26">
    <location>
        <begin position="1"/>
        <end position="19"/>
    </location>
</feature>
<keyword evidence="11 23" id="KW-0479">Metal-binding</keyword>
<evidence type="ECO:0000256" key="20">
    <source>
        <dbReference type="ARBA" id="ARBA00023180"/>
    </source>
</evidence>
<dbReference type="EC" id="3.4.11.-" evidence="25"/>
<dbReference type="Pfam" id="PF11838">
    <property type="entry name" value="ERAP1_C"/>
    <property type="match status" value="1"/>
</dbReference>
<comment type="subunit">
    <text evidence="5">Homodimer; disulfide-linked.</text>
</comment>
<keyword evidence="12 25" id="KW-0378">Hydrolase</keyword>
<feature type="active site" description="Proton acceptor" evidence="22">
    <location>
        <position position="339"/>
    </location>
</feature>
<evidence type="ECO:0000256" key="4">
    <source>
        <dbReference type="ARBA" id="ARBA00010136"/>
    </source>
</evidence>
<evidence type="ECO:0000256" key="18">
    <source>
        <dbReference type="ARBA" id="ARBA00023136"/>
    </source>
</evidence>
<evidence type="ECO:0000313" key="30">
    <source>
        <dbReference type="EMBL" id="JAS39502.1"/>
    </source>
</evidence>
<dbReference type="GO" id="GO:0098552">
    <property type="term" value="C:side of membrane"/>
    <property type="evidence" value="ECO:0007669"/>
    <property type="project" value="UniProtKB-KW"/>
</dbReference>
<dbReference type="GO" id="GO:0042277">
    <property type="term" value="F:peptide binding"/>
    <property type="evidence" value="ECO:0007669"/>
    <property type="project" value="TreeGrafter"/>
</dbReference>
<keyword evidence="17 25" id="KW-0482">Metalloprotease</keyword>
<dbReference type="PANTHER" id="PTHR11533">
    <property type="entry name" value="PROTEASE M1 ZINC METALLOPROTEASE"/>
    <property type="match status" value="1"/>
</dbReference>
<keyword evidence="18" id="KW-0472">Membrane</keyword>
<keyword evidence="8" id="KW-0336">GPI-anchor</keyword>
<evidence type="ECO:0000256" key="12">
    <source>
        <dbReference type="ARBA" id="ARBA00022801"/>
    </source>
</evidence>
<evidence type="ECO:0000256" key="19">
    <source>
        <dbReference type="ARBA" id="ARBA00023157"/>
    </source>
</evidence>
<dbReference type="GO" id="GO:0005615">
    <property type="term" value="C:extracellular space"/>
    <property type="evidence" value="ECO:0007669"/>
    <property type="project" value="TreeGrafter"/>
</dbReference>
<evidence type="ECO:0000256" key="6">
    <source>
        <dbReference type="ARBA" id="ARBA00022438"/>
    </source>
</evidence>
<evidence type="ECO:0000256" key="24">
    <source>
        <dbReference type="PIRSR" id="PIRSR634016-4"/>
    </source>
</evidence>
<dbReference type="InterPro" id="IPR027268">
    <property type="entry name" value="Peptidase_M4/M1_CTD_sf"/>
</dbReference>
<keyword evidence="19" id="KW-1015">Disulfide bond</keyword>
<dbReference type="InterPro" id="IPR024571">
    <property type="entry name" value="ERAP1-like_C_dom"/>
</dbReference>
<dbReference type="GO" id="GO:0005737">
    <property type="term" value="C:cytoplasm"/>
    <property type="evidence" value="ECO:0007669"/>
    <property type="project" value="TreeGrafter"/>
</dbReference>
<feature type="domain" description="Peptidase M1 membrane alanine aminopeptidase" evidence="27">
    <location>
        <begin position="268"/>
        <end position="485"/>
    </location>
</feature>
<feature type="site" description="Transition state stabilizer" evidence="24">
    <location>
        <position position="424"/>
    </location>
</feature>
<evidence type="ECO:0000256" key="9">
    <source>
        <dbReference type="ARBA" id="ARBA00022670"/>
    </source>
</evidence>
<dbReference type="Pfam" id="PF01433">
    <property type="entry name" value="Peptidase_M1"/>
    <property type="match status" value="1"/>
</dbReference>
<dbReference type="EMBL" id="GECZ01030267">
    <property type="protein sequence ID" value="JAS39502.1"/>
    <property type="molecule type" value="Transcribed_RNA"/>
</dbReference>
<evidence type="ECO:0000256" key="3">
    <source>
        <dbReference type="ARBA" id="ARBA00004609"/>
    </source>
</evidence>
<dbReference type="InterPro" id="IPR045357">
    <property type="entry name" value="Aminopeptidase_N-like_N"/>
</dbReference>
<dbReference type="GO" id="GO:0070006">
    <property type="term" value="F:metalloaminopeptidase activity"/>
    <property type="evidence" value="ECO:0007669"/>
    <property type="project" value="TreeGrafter"/>
</dbReference>
<dbReference type="Gene3D" id="2.60.40.1730">
    <property type="entry name" value="tricorn interacting facor f3 domain"/>
    <property type="match status" value="1"/>
</dbReference>
<dbReference type="FunFam" id="1.10.390.10:FF:000013">
    <property type="entry name" value="Aminopeptidase N"/>
    <property type="match status" value="1"/>
</dbReference>
<dbReference type="GO" id="GO:0043171">
    <property type="term" value="P:peptide catabolic process"/>
    <property type="evidence" value="ECO:0007669"/>
    <property type="project" value="TreeGrafter"/>
</dbReference>
<evidence type="ECO:0000256" key="13">
    <source>
        <dbReference type="ARBA" id="ARBA00022833"/>
    </source>
</evidence>
<comment type="similarity">
    <text evidence="4 25">Belongs to the peptidase M1 family.</text>
</comment>
<evidence type="ECO:0000256" key="11">
    <source>
        <dbReference type="ARBA" id="ARBA00022723"/>
    </source>
</evidence>
<keyword evidence="26" id="KW-0732">Signal</keyword>
<keyword evidence="14" id="KW-0106">Calcium</keyword>
<evidence type="ECO:0000256" key="14">
    <source>
        <dbReference type="ARBA" id="ARBA00022837"/>
    </source>
</evidence>
<sequence>MYSLLTILIFLATLVFTYQYPEGRSFPNYLTPPANYNKYVLPVNLNPVKYDLTLYPHLSENTFSGEIKITIGVLVATNLIVIHANPSYISVTNSTIQSVSQPVSISDHQTNQTYELLTFTLNETLTADQNVTLTIFYEGIFGEDMFGFYLSNYNTSTGPHLIGITQLGSTSARRAFPCFDEPAYRAPFSISIWHTADQITMSNMNIRSQSDPNPTTGLILDTYEVTPPIPTYLVAFGVTDKDFGVLKGGDMFRVFAREAVINDSTYVVQMGQSILDTISNYTGVNYSLPKIDAVALPDFIAKAMQNWGLPTFREMYILYNPSKNSLRDKFAVLSEVVHELSHQWFGDLVTAEWWSYAWLNEAFATYFEYTIPNQLEPSWELGSTMYVVGAVQYALDLDVGSPRPMTADVWTPSQIGNIYDYVTYEKGASVLRMVENFLTADVWKKGLNNYLIANENGVGTPEKLFSALIEGSQDPTTINNTLKDWTTQPGYPVITVTTSQVGNKNITYLLSQMPYALSNGSNYTWNVPVVYTSQSQCQFDPVSAPRHWYYPSDPSSRVLTVDDDGWLLLNVDQIGYYRVNYDAANWAKLKSQLDSNFTRISEINRAQIVDDAFHLAQTGHMDYATTFGLTNYLPEETALAPWNAYFVNMRFLINIYYNTPTGDGLQEYARRTMLPPFNFLLAKLGPNKDNFLFTTTVAAAGLFSCEVGLSECRMFAKNAFDIWRNNSSYEIPPFVKQTVLCTGLEMEPTVETFLEVWKFYLSSDNDAEKRSIMYAMGCVTNTTAINIYLDSVTDTYSNYVRLEDRGIAFQSLAGHQTGVIPVLQYLTTNYIRCINALGSRISVVIATISEMITQESQITYVKSILNNASVDQRLKDQLISVVIPAIAQREMWISTPQASSLSQWIDNYVNSSAPYSVINITLVLVSALIILLK</sequence>
<dbReference type="SUPFAM" id="SSF55486">
    <property type="entry name" value="Metalloproteases ('zincins'), catalytic domain"/>
    <property type="match status" value="1"/>
</dbReference>
<evidence type="ECO:0000256" key="21">
    <source>
        <dbReference type="ARBA" id="ARBA00023288"/>
    </source>
</evidence>
<dbReference type="Pfam" id="PF17900">
    <property type="entry name" value="Peptidase_M1_N"/>
    <property type="match status" value="1"/>
</dbReference>
<proteinExistence type="inferred from homology"/>
<evidence type="ECO:0000256" key="16">
    <source>
        <dbReference type="ARBA" id="ARBA00022989"/>
    </source>
</evidence>
<dbReference type="InterPro" id="IPR001930">
    <property type="entry name" value="Peptidase_M1"/>
</dbReference>
<keyword evidence="20" id="KW-0325">Glycoprotein</keyword>
<dbReference type="InterPro" id="IPR042097">
    <property type="entry name" value="Aminopeptidase_N-like_N_sf"/>
</dbReference>
<evidence type="ECO:0000256" key="15">
    <source>
        <dbReference type="ARBA" id="ARBA00022968"/>
    </source>
</evidence>
<evidence type="ECO:0000256" key="23">
    <source>
        <dbReference type="PIRSR" id="PIRSR634016-3"/>
    </source>
</evidence>
<dbReference type="GO" id="GO:0006508">
    <property type="term" value="P:proteolysis"/>
    <property type="evidence" value="ECO:0007669"/>
    <property type="project" value="UniProtKB-KW"/>
</dbReference>
<feature type="binding site" evidence="23">
    <location>
        <position position="361"/>
    </location>
    <ligand>
        <name>Zn(2+)</name>
        <dbReference type="ChEBI" id="CHEBI:29105"/>
        <note>catalytic</note>
    </ligand>
</feature>
<dbReference type="Gene3D" id="1.10.390.10">
    <property type="entry name" value="Neutral Protease Domain 2"/>
    <property type="match status" value="1"/>
</dbReference>
<feature type="domain" description="ERAP1-like C-terminal" evidence="28">
    <location>
        <begin position="566"/>
        <end position="868"/>
    </location>
</feature>
<evidence type="ECO:0000256" key="8">
    <source>
        <dbReference type="ARBA" id="ARBA00022622"/>
    </source>
</evidence>
<organism evidence="30">
    <name type="scientific">Cuerna arida</name>
    <dbReference type="NCBI Taxonomy" id="1464854"/>
    <lineage>
        <taxon>Eukaryota</taxon>
        <taxon>Metazoa</taxon>
        <taxon>Ecdysozoa</taxon>
        <taxon>Arthropoda</taxon>
        <taxon>Hexapoda</taxon>
        <taxon>Insecta</taxon>
        <taxon>Pterygota</taxon>
        <taxon>Neoptera</taxon>
        <taxon>Paraneoptera</taxon>
        <taxon>Hemiptera</taxon>
        <taxon>Auchenorrhyncha</taxon>
        <taxon>Membracoidea</taxon>
        <taxon>Cicadellidae</taxon>
        <taxon>Cicadellinae</taxon>
        <taxon>Proconiini</taxon>
        <taxon>Cuerna</taxon>
    </lineage>
</organism>
<keyword evidence="7" id="KW-1003">Cell membrane</keyword>
<dbReference type="Gene3D" id="1.25.50.20">
    <property type="match status" value="1"/>
</dbReference>
<evidence type="ECO:0000256" key="17">
    <source>
        <dbReference type="ARBA" id="ARBA00023049"/>
    </source>
</evidence>
<evidence type="ECO:0000256" key="22">
    <source>
        <dbReference type="PIRSR" id="PIRSR634016-1"/>
    </source>
</evidence>
<dbReference type="InterPro" id="IPR034016">
    <property type="entry name" value="M1_APN-typ"/>
</dbReference>
<evidence type="ECO:0000256" key="7">
    <source>
        <dbReference type="ARBA" id="ARBA00022475"/>
    </source>
</evidence>
<evidence type="ECO:0000256" key="1">
    <source>
        <dbReference type="ARBA" id="ARBA00001703"/>
    </source>
</evidence>
<keyword evidence="9 25" id="KW-0645">Protease</keyword>
<comment type="cofactor">
    <cofactor evidence="23 25">
        <name>Zn(2+)</name>
        <dbReference type="ChEBI" id="CHEBI:29105"/>
    </cofactor>
    <text evidence="23 25">Binds 1 zinc ion per subunit.</text>
</comment>
<reference evidence="30" key="1">
    <citation type="submission" date="2015-11" db="EMBL/GenBank/DDBJ databases">
        <title>De novo transcriptome assembly of four potential Pierce s Disease insect vectors from Arizona vineyards.</title>
        <authorList>
            <person name="Tassone E.E."/>
        </authorList>
    </citation>
    <scope>NUCLEOTIDE SEQUENCE</scope>
</reference>
<feature type="domain" description="Aminopeptidase N-like N-terminal" evidence="29">
    <location>
        <begin position="47"/>
        <end position="233"/>
    </location>
</feature>
<keyword evidence="15" id="KW-0735">Signal-anchor</keyword>
<comment type="subcellular location">
    <subcellularLocation>
        <location evidence="3">Cell membrane</location>
        <topology evidence="3">Lipid-anchor</topology>
        <topology evidence="3">GPI-anchor</topology>
    </subcellularLocation>
    <subcellularLocation>
        <location evidence="2">Cell membrane</location>
        <topology evidence="2">Single-pass type II membrane protein</topology>
    </subcellularLocation>
</comment>
<gene>
    <name evidence="30" type="ORF">g.29681</name>
</gene>
<dbReference type="PRINTS" id="PR00756">
    <property type="entry name" value="ALADIPTASE"/>
</dbReference>
<evidence type="ECO:0000256" key="25">
    <source>
        <dbReference type="RuleBase" id="RU364040"/>
    </source>
</evidence>
<dbReference type="InterPro" id="IPR050344">
    <property type="entry name" value="Peptidase_M1_aminopeptidases"/>
</dbReference>
<dbReference type="SUPFAM" id="SSF63737">
    <property type="entry name" value="Leukotriene A4 hydrolase N-terminal domain"/>
    <property type="match status" value="1"/>
</dbReference>
<evidence type="ECO:0000259" key="29">
    <source>
        <dbReference type="Pfam" id="PF17900"/>
    </source>
</evidence>